<evidence type="ECO:0000259" key="3">
    <source>
        <dbReference type="Pfam" id="PF23771"/>
    </source>
</evidence>
<dbReference type="InterPro" id="IPR055592">
    <property type="entry name" value="DUF7168"/>
</dbReference>
<dbReference type="Proteomes" id="UP000011863">
    <property type="component" value="Chromosome"/>
</dbReference>
<dbReference type="EMBL" id="AP012057">
    <property type="protein sequence ID" value="BAN02062.1"/>
    <property type="molecule type" value="Genomic_DNA"/>
</dbReference>
<evidence type="ECO:0000313" key="4">
    <source>
        <dbReference type="EMBL" id="BAN02062.1"/>
    </source>
</evidence>
<evidence type="ECO:0000259" key="2">
    <source>
        <dbReference type="Pfam" id="PF10979"/>
    </source>
</evidence>
<sequence>MTSRPASDVPESLVQRVRKLLDKAEATTNVHEAEAFSQKAAQLVALHRISPERLEAVGRGDGELGIVEINVGRGAYVRARLALLAAVSEPHDVRVVYQATPAGTIGFAAGFRRDLDVVEMLYESLHQQASAQMAEIKRGSGGATQRYRRSFLFGFADRVGQILAEAKAGAEEAVVQAQASSTALAIRERREEVDGYVRESWGRVRAAAAPTSVGPDGWHSGAKAAERADVGRKRVGGRRGLGRGRR</sequence>
<gene>
    <name evidence="4" type="ORF">YM304_17480</name>
</gene>
<proteinExistence type="predicted"/>
<organism evidence="4 5">
    <name type="scientific">Ilumatobacter coccineus (strain NBRC 103263 / KCTC 29153 / YM16-304)</name>
    <dbReference type="NCBI Taxonomy" id="1313172"/>
    <lineage>
        <taxon>Bacteria</taxon>
        <taxon>Bacillati</taxon>
        <taxon>Actinomycetota</taxon>
        <taxon>Acidimicrobiia</taxon>
        <taxon>Acidimicrobiales</taxon>
        <taxon>Ilumatobacteraceae</taxon>
        <taxon>Ilumatobacter</taxon>
    </lineage>
</organism>
<dbReference type="Pfam" id="PF23771">
    <property type="entry name" value="DUF7168"/>
    <property type="match status" value="1"/>
</dbReference>
<dbReference type="InterPro" id="IPR024498">
    <property type="entry name" value="DUF2786"/>
</dbReference>
<dbReference type="AlphaFoldDB" id="A0A6C7E7M7"/>
<evidence type="ECO:0000313" key="5">
    <source>
        <dbReference type="Proteomes" id="UP000011863"/>
    </source>
</evidence>
<feature type="domain" description="DUF2786" evidence="2">
    <location>
        <begin position="14"/>
        <end position="50"/>
    </location>
</feature>
<protein>
    <submittedName>
        <fullName evidence="4">Uncharacterized protein</fullName>
    </submittedName>
</protein>
<reference evidence="4 5" key="1">
    <citation type="journal article" date="2013" name="Int. J. Syst. Evol. Microbiol.">
        <title>Ilumatobacter nonamiense sp. nov. and Ilumatobacter coccineum sp. nov., isolated from seashore sand.</title>
        <authorList>
            <person name="Matsumoto A."/>
            <person name="Kasai H."/>
            <person name="Matsuo Y."/>
            <person name="Shizuri Y."/>
            <person name="Ichikawa N."/>
            <person name="Fujita N."/>
            <person name="Omura S."/>
            <person name="Takahashi Y."/>
        </authorList>
    </citation>
    <scope>NUCLEOTIDE SEQUENCE [LARGE SCALE GENOMIC DNA]</scope>
    <source>
        <strain evidence="5">NBRC 103263 / KCTC 29153 / YM16-304</strain>
    </source>
</reference>
<feature type="region of interest" description="Disordered" evidence="1">
    <location>
        <begin position="208"/>
        <end position="246"/>
    </location>
</feature>
<dbReference type="RefSeq" id="WP_015441309.1">
    <property type="nucleotide sequence ID" value="NC_020520.1"/>
</dbReference>
<accession>A0A6C7E7M7</accession>
<feature type="compositionally biased region" description="Basic residues" evidence="1">
    <location>
        <begin position="233"/>
        <end position="246"/>
    </location>
</feature>
<name>A0A6C7E7M7_ILUCY</name>
<feature type="domain" description="DUF7168" evidence="3">
    <location>
        <begin position="71"/>
        <end position="181"/>
    </location>
</feature>
<dbReference type="Pfam" id="PF10979">
    <property type="entry name" value="DUF2786"/>
    <property type="match status" value="1"/>
</dbReference>
<keyword evidence="5" id="KW-1185">Reference proteome</keyword>
<dbReference type="KEGG" id="aym:YM304_17480"/>
<evidence type="ECO:0000256" key="1">
    <source>
        <dbReference type="SAM" id="MobiDB-lite"/>
    </source>
</evidence>